<dbReference type="Pfam" id="PF00379">
    <property type="entry name" value="Chitin_bind_4"/>
    <property type="match status" value="1"/>
</dbReference>
<sequence>MEIPLSDPKPYDWKNQPAAPQQPYLSEFKIAAAPSNGNPEPEGPPRPFSFGFMSMANDGTQSRQESQDASGKVTGSYEIVDAQGITRRVEYWADDSGFHAEIKSNEPGLEGSDLGSAKISKL</sequence>
<feature type="compositionally biased region" description="Polar residues" evidence="2">
    <location>
        <begin position="57"/>
        <end position="69"/>
    </location>
</feature>
<evidence type="ECO:0000256" key="2">
    <source>
        <dbReference type="SAM" id="MobiDB-lite"/>
    </source>
</evidence>
<protein>
    <recommendedName>
        <fullName evidence="5">Cuticle protein 10.9-like</fullName>
    </recommendedName>
</protein>
<dbReference type="GO" id="GO:0062129">
    <property type="term" value="C:chitin-based extracellular matrix"/>
    <property type="evidence" value="ECO:0007669"/>
    <property type="project" value="TreeGrafter"/>
</dbReference>
<keyword evidence="1" id="KW-0193">Cuticle</keyword>
<gene>
    <name evidence="3" type="ORF">RDWZM_006969</name>
</gene>
<dbReference type="PROSITE" id="PS51155">
    <property type="entry name" value="CHIT_BIND_RR_2"/>
    <property type="match status" value="1"/>
</dbReference>
<name>A0A9Q0MAU4_BLOTA</name>
<dbReference type="PANTHER" id="PTHR10380">
    <property type="entry name" value="CUTICLE PROTEIN"/>
    <property type="match status" value="1"/>
</dbReference>
<evidence type="ECO:0008006" key="5">
    <source>
        <dbReference type="Google" id="ProtNLM"/>
    </source>
</evidence>
<dbReference type="EMBL" id="JAPWDV010000002">
    <property type="protein sequence ID" value="KAJ6221157.1"/>
    <property type="molecule type" value="Genomic_DNA"/>
</dbReference>
<evidence type="ECO:0000313" key="4">
    <source>
        <dbReference type="Proteomes" id="UP001142055"/>
    </source>
</evidence>
<evidence type="ECO:0000313" key="3">
    <source>
        <dbReference type="EMBL" id="KAJ6221157.1"/>
    </source>
</evidence>
<feature type="region of interest" description="Disordered" evidence="2">
    <location>
        <begin position="1"/>
        <end position="75"/>
    </location>
</feature>
<dbReference type="GO" id="GO:0008010">
    <property type="term" value="F:structural constituent of chitin-based larval cuticle"/>
    <property type="evidence" value="ECO:0007669"/>
    <property type="project" value="TreeGrafter"/>
</dbReference>
<dbReference type="AlphaFoldDB" id="A0A9Q0MAU4"/>
<keyword evidence="4" id="KW-1185">Reference proteome</keyword>
<reference evidence="3" key="1">
    <citation type="submission" date="2022-12" db="EMBL/GenBank/DDBJ databases">
        <title>Genome assemblies of Blomia tropicalis.</title>
        <authorList>
            <person name="Cui Y."/>
        </authorList>
    </citation>
    <scope>NUCLEOTIDE SEQUENCE</scope>
    <source>
        <tissue evidence="3">Adult mites</tissue>
    </source>
</reference>
<evidence type="ECO:0000256" key="1">
    <source>
        <dbReference type="PROSITE-ProRule" id="PRU00497"/>
    </source>
</evidence>
<organism evidence="3 4">
    <name type="scientific">Blomia tropicalis</name>
    <name type="common">Mite</name>
    <dbReference type="NCBI Taxonomy" id="40697"/>
    <lineage>
        <taxon>Eukaryota</taxon>
        <taxon>Metazoa</taxon>
        <taxon>Ecdysozoa</taxon>
        <taxon>Arthropoda</taxon>
        <taxon>Chelicerata</taxon>
        <taxon>Arachnida</taxon>
        <taxon>Acari</taxon>
        <taxon>Acariformes</taxon>
        <taxon>Sarcoptiformes</taxon>
        <taxon>Astigmata</taxon>
        <taxon>Glycyphagoidea</taxon>
        <taxon>Echimyopodidae</taxon>
        <taxon>Blomia</taxon>
    </lineage>
</organism>
<proteinExistence type="predicted"/>
<dbReference type="PANTHER" id="PTHR10380:SF235">
    <property type="entry name" value="CUTICULAR PROTEIN 73D, ISOFORM B"/>
    <property type="match status" value="1"/>
</dbReference>
<feature type="region of interest" description="Disordered" evidence="2">
    <location>
        <begin position="101"/>
        <end position="122"/>
    </location>
</feature>
<comment type="caution">
    <text evidence="3">The sequence shown here is derived from an EMBL/GenBank/DDBJ whole genome shotgun (WGS) entry which is preliminary data.</text>
</comment>
<accession>A0A9Q0MAU4</accession>
<dbReference type="OMA" id="DPKPYDW"/>
<dbReference type="Proteomes" id="UP001142055">
    <property type="component" value="Chromosome 2"/>
</dbReference>
<dbReference type="InterPro" id="IPR050468">
    <property type="entry name" value="Cuticle_Struct_Prot"/>
</dbReference>
<dbReference type="InterPro" id="IPR000618">
    <property type="entry name" value="Insect_cuticle"/>
</dbReference>